<comment type="function">
    <text evidence="6 8">This protein binds to the 23S rRNA, and is important in its secondary structure. It is located near the subunit interface in the base of the L7/L12 stalk, and near the tRNA binding site of the peptidyltransferase center.</text>
</comment>
<dbReference type="FunFam" id="3.90.930.12:FF:000001">
    <property type="entry name" value="50S ribosomal protein L6"/>
    <property type="match status" value="1"/>
</dbReference>
<dbReference type="Gene3D" id="3.90.930.12">
    <property type="entry name" value="Ribosomal protein L6, alpha-beta domain"/>
    <property type="match status" value="2"/>
</dbReference>
<evidence type="ECO:0000313" key="11">
    <source>
        <dbReference type="Proteomes" id="UP000245793"/>
    </source>
</evidence>
<evidence type="ECO:0000256" key="1">
    <source>
        <dbReference type="ARBA" id="ARBA00009356"/>
    </source>
</evidence>
<dbReference type="PRINTS" id="PR00059">
    <property type="entry name" value="RIBOSOMALL6"/>
</dbReference>
<dbReference type="GO" id="GO:0003735">
    <property type="term" value="F:structural constituent of ribosome"/>
    <property type="evidence" value="ECO:0007669"/>
    <property type="project" value="UniProtKB-UniRule"/>
</dbReference>
<keyword evidence="5 6" id="KW-0687">Ribonucleoprotein</keyword>
<comment type="subunit">
    <text evidence="6">Part of the 50S ribosomal subunit.</text>
</comment>
<dbReference type="RefSeq" id="WP_034547848.1">
    <property type="nucleotide sequence ID" value="NZ_CAUPJO010000018.1"/>
</dbReference>
<evidence type="ECO:0000256" key="4">
    <source>
        <dbReference type="ARBA" id="ARBA00022980"/>
    </source>
</evidence>
<sequence>MSRIGLKPIAIPSGCTVDIKDQTVKVKGPKGELSFTAVKEMTFEVKDNEIHVIRADETKRVRSLHGLTRSLVANMVEGVTEGFKKELKIIGTGYRASMNGKKLGLTLGFSHPLDVEVPAGLTVETPDNLTIVISGADKQQVGQFAALVRGYRPPEPYLGKGVRYVDEHVRRKVGKTGK</sequence>
<organism evidence="10 11">
    <name type="scientific">Ezakiella coagulans</name>
    <dbReference type="NCBI Taxonomy" id="46507"/>
    <lineage>
        <taxon>Bacteria</taxon>
        <taxon>Bacillati</taxon>
        <taxon>Bacillota</taxon>
        <taxon>Tissierellia</taxon>
        <taxon>Ezakiella</taxon>
    </lineage>
</organism>
<dbReference type="InterPro" id="IPR036789">
    <property type="entry name" value="Ribosomal_uL6-like_a/b-dom_sf"/>
</dbReference>
<name>A0A2U1E6U3_9FIRM</name>
<dbReference type="PIRSF" id="PIRSF002162">
    <property type="entry name" value="Ribosomal_L6"/>
    <property type="match status" value="1"/>
</dbReference>
<dbReference type="GO" id="GO:0002181">
    <property type="term" value="P:cytoplasmic translation"/>
    <property type="evidence" value="ECO:0007669"/>
    <property type="project" value="TreeGrafter"/>
</dbReference>
<dbReference type="GO" id="GO:0022625">
    <property type="term" value="C:cytosolic large ribosomal subunit"/>
    <property type="evidence" value="ECO:0007669"/>
    <property type="project" value="UniProtKB-UniRule"/>
</dbReference>
<dbReference type="PANTHER" id="PTHR11655:SF14">
    <property type="entry name" value="LARGE RIBOSOMAL SUBUNIT PROTEIN UL6M"/>
    <property type="match status" value="1"/>
</dbReference>
<comment type="similarity">
    <text evidence="1 6 7">Belongs to the universal ribosomal protein uL6 family.</text>
</comment>
<keyword evidence="2 6" id="KW-0699">rRNA-binding</keyword>
<evidence type="ECO:0000256" key="2">
    <source>
        <dbReference type="ARBA" id="ARBA00022730"/>
    </source>
</evidence>
<feature type="domain" description="Large ribosomal subunit protein uL6 alpha-beta" evidence="9">
    <location>
        <begin position="90"/>
        <end position="164"/>
    </location>
</feature>
<comment type="caution">
    <text evidence="10">The sequence shown here is derived from an EMBL/GenBank/DDBJ whole genome shotgun (WGS) entry which is preliminary data.</text>
</comment>
<dbReference type="EMBL" id="QEKV01000001">
    <property type="protein sequence ID" value="PVY95657.1"/>
    <property type="molecule type" value="Genomic_DNA"/>
</dbReference>
<proteinExistence type="inferred from homology"/>
<dbReference type="Proteomes" id="UP000245793">
    <property type="component" value="Unassembled WGS sequence"/>
</dbReference>
<evidence type="ECO:0000256" key="5">
    <source>
        <dbReference type="ARBA" id="ARBA00023274"/>
    </source>
</evidence>
<dbReference type="FunFam" id="3.90.930.12:FF:000002">
    <property type="entry name" value="50S ribosomal protein L6"/>
    <property type="match status" value="1"/>
</dbReference>
<dbReference type="HAMAP" id="MF_01365_B">
    <property type="entry name" value="Ribosomal_uL6_B"/>
    <property type="match status" value="1"/>
</dbReference>
<dbReference type="Pfam" id="PF00347">
    <property type="entry name" value="Ribosomal_L6"/>
    <property type="match status" value="2"/>
</dbReference>
<protein>
    <recommendedName>
        <fullName evidence="6">Large ribosomal subunit protein uL6</fullName>
    </recommendedName>
</protein>
<reference evidence="10 11" key="1">
    <citation type="submission" date="2018-04" db="EMBL/GenBank/DDBJ databases">
        <title>Genomic Encyclopedia of Type Strains, Phase IV (KMG-IV): sequencing the most valuable type-strain genomes for metagenomic binning, comparative biology and taxonomic classification.</title>
        <authorList>
            <person name="Goeker M."/>
        </authorList>
    </citation>
    <scope>NUCLEOTIDE SEQUENCE [LARGE SCALE GENOMIC DNA]</scope>
    <source>
        <strain evidence="10 11">DSM 20705</strain>
    </source>
</reference>
<dbReference type="InterPro" id="IPR020040">
    <property type="entry name" value="Ribosomal_uL6_a/b-dom"/>
</dbReference>
<evidence type="ECO:0000259" key="9">
    <source>
        <dbReference type="Pfam" id="PF00347"/>
    </source>
</evidence>
<dbReference type="PANTHER" id="PTHR11655">
    <property type="entry name" value="60S/50S RIBOSOMAL PROTEIN L6/L9"/>
    <property type="match status" value="1"/>
</dbReference>
<dbReference type="InterPro" id="IPR019906">
    <property type="entry name" value="Ribosomal_uL6_bac-type"/>
</dbReference>
<evidence type="ECO:0000256" key="3">
    <source>
        <dbReference type="ARBA" id="ARBA00022884"/>
    </source>
</evidence>
<dbReference type="AlphaFoldDB" id="A0A2U1E6U3"/>
<evidence type="ECO:0000256" key="8">
    <source>
        <dbReference type="RuleBase" id="RU003870"/>
    </source>
</evidence>
<dbReference type="SUPFAM" id="SSF56053">
    <property type="entry name" value="Ribosomal protein L6"/>
    <property type="match status" value="2"/>
</dbReference>
<evidence type="ECO:0000256" key="6">
    <source>
        <dbReference type="HAMAP-Rule" id="MF_01365"/>
    </source>
</evidence>
<evidence type="ECO:0000256" key="7">
    <source>
        <dbReference type="RuleBase" id="RU003869"/>
    </source>
</evidence>
<keyword evidence="4 6" id="KW-0689">Ribosomal protein</keyword>
<keyword evidence="11" id="KW-1185">Reference proteome</keyword>
<dbReference type="InterPro" id="IPR000702">
    <property type="entry name" value="Ribosomal_uL6-like"/>
</dbReference>
<dbReference type="NCBIfam" id="TIGR03654">
    <property type="entry name" value="L6_bact"/>
    <property type="match status" value="1"/>
</dbReference>
<evidence type="ECO:0000313" key="10">
    <source>
        <dbReference type="EMBL" id="PVY95657.1"/>
    </source>
</evidence>
<accession>A0A2U1E6U3</accession>
<keyword evidence="3 6" id="KW-0694">RNA-binding</keyword>
<feature type="domain" description="Large ribosomal subunit protein uL6 alpha-beta" evidence="9">
    <location>
        <begin position="11"/>
        <end position="82"/>
    </location>
</feature>
<dbReference type="GO" id="GO:0019843">
    <property type="term" value="F:rRNA binding"/>
    <property type="evidence" value="ECO:0007669"/>
    <property type="project" value="UniProtKB-UniRule"/>
</dbReference>
<gene>
    <name evidence="6" type="primary">rplF</name>
    <name evidence="10" type="ORF">C7381_101183</name>
</gene>